<organism evidence="9 10">
    <name type="scientific">Blomia tropicalis</name>
    <name type="common">Mite</name>
    <dbReference type="NCBI Taxonomy" id="40697"/>
    <lineage>
        <taxon>Eukaryota</taxon>
        <taxon>Metazoa</taxon>
        <taxon>Ecdysozoa</taxon>
        <taxon>Arthropoda</taxon>
        <taxon>Chelicerata</taxon>
        <taxon>Arachnida</taxon>
        <taxon>Acari</taxon>
        <taxon>Acariformes</taxon>
        <taxon>Sarcoptiformes</taxon>
        <taxon>Astigmata</taxon>
        <taxon>Glycyphagoidea</taxon>
        <taxon>Echimyopodidae</taxon>
        <taxon>Blomia</taxon>
    </lineage>
</organism>
<comment type="caution">
    <text evidence="9">The sequence shown here is derived from an EMBL/GenBank/DDBJ whole genome shotgun (WGS) entry which is preliminary data.</text>
</comment>
<dbReference type="SMART" id="SM00100">
    <property type="entry name" value="cNMP"/>
    <property type="match status" value="2"/>
</dbReference>
<dbReference type="Pfam" id="PF00617">
    <property type="entry name" value="RasGEF"/>
    <property type="match status" value="1"/>
</dbReference>
<dbReference type="Pfam" id="PF00618">
    <property type="entry name" value="RasGEF_N"/>
    <property type="match status" value="1"/>
</dbReference>
<dbReference type="Gene3D" id="3.10.20.90">
    <property type="entry name" value="Phosphatidylinositol 3-kinase Catalytic Subunit, Chain A, domain 1"/>
    <property type="match status" value="1"/>
</dbReference>
<evidence type="ECO:0000259" key="7">
    <source>
        <dbReference type="PROSITE" id="PS50200"/>
    </source>
</evidence>
<dbReference type="Gene3D" id="1.10.840.10">
    <property type="entry name" value="Ras guanine-nucleotide exchange factors catalytic domain"/>
    <property type="match status" value="1"/>
</dbReference>
<dbReference type="InterPro" id="IPR018490">
    <property type="entry name" value="cNMP-bd_dom_sf"/>
</dbReference>
<gene>
    <name evidence="9" type="ORF">RDWZM_008403</name>
</gene>
<dbReference type="GO" id="GO:0007265">
    <property type="term" value="P:Ras protein signal transduction"/>
    <property type="evidence" value="ECO:0007669"/>
    <property type="project" value="TreeGrafter"/>
</dbReference>
<evidence type="ECO:0008006" key="11">
    <source>
        <dbReference type="Google" id="ProtNLM"/>
    </source>
</evidence>
<dbReference type="Pfam" id="PF00788">
    <property type="entry name" value="RA"/>
    <property type="match status" value="1"/>
</dbReference>
<keyword evidence="2 3" id="KW-0344">Guanine-nucleotide releasing factor</keyword>
<evidence type="ECO:0000256" key="1">
    <source>
        <dbReference type="ARBA" id="ARBA00010829"/>
    </source>
</evidence>
<dbReference type="OMA" id="CVRLCCV"/>
<dbReference type="Pfam" id="PF00027">
    <property type="entry name" value="cNMP_binding"/>
    <property type="match status" value="2"/>
</dbReference>
<dbReference type="Proteomes" id="UP001142055">
    <property type="component" value="Chromosome 3"/>
</dbReference>
<dbReference type="InterPro" id="IPR036388">
    <property type="entry name" value="WH-like_DNA-bd_sf"/>
</dbReference>
<dbReference type="Gene3D" id="1.10.10.10">
    <property type="entry name" value="Winged helix-like DNA-binding domain superfamily/Winged helix DNA-binding domain"/>
    <property type="match status" value="1"/>
</dbReference>
<dbReference type="Gene3D" id="2.60.120.10">
    <property type="entry name" value="Jelly Rolls"/>
    <property type="match status" value="2"/>
</dbReference>
<dbReference type="PANTHER" id="PTHR23113">
    <property type="entry name" value="GUANINE NUCLEOTIDE EXCHANGE FACTOR"/>
    <property type="match status" value="1"/>
</dbReference>
<dbReference type="PROSITE" id="PS50212">
    <property type="entry name" value="RASGEF_NTER"/>
    <property type="match status" value="1"/>
</dbReference>
<dbReference type="InterPro" id="IPR023578">
    <property type="entry name" value="Ras_GEF_dom_sf"/>
</dbReference>
<feature type="domain" description="Cyclic nucleotide-binding" evidence="5">
    <location>
        <begin position="385"/>
        <end position="486"/>
    </location>
</feature>
<evidence type="ECO:0000313" key="9">
    <source>
        <dbReference type="EMBL" id="KAJ6217246.1"/>
    </source>
</evidence>
<dbReference type="AlphaFoldDB" id="A0A9Q0M1B8"/>
<dbReference type="Gene3D" id="1.20.870.10">
    <property type="entry name" value="Son of sevenless (SoS) protein Chain: S domain 1"/>
    <property type="match status" value="1"/>
</dbReference>
<sequence length="1060" mass="122418">MDRSKLVVSQHNEISASKRTDDDLEIIYKKLKTFKLFRRIHPSVIQQLCFVAIIEHIEKGVVLYKQGEEALNWYALIYGSLDVQITHTGKRKDVVNVCTLCSGTAFGECVLNDGHHSVSVISNEPCTLLRVPKAEFKDIWEKSSSLMEDIVTSPFTLNVERTETGRELEVGDKVAGKSVEMATNNSNEATSAVAIASASIEDNEMKLPEHVMKLMHVGWVIRLTIEQTAPHLIRDRKHPSTSATFDKCFIGSELTDWIMNTTITSSHVRVRSRKQAESMYQVLYENKVIAAVFPQSDEDSFMDRYAFYRFCFDDVNDYQAQTISNLFRQNLNIDASIIDYLFENLSYLLQMAPEATLRLILRKKPEDRTEDDIDLVYEDLMNIKAFSHLSNTVKKELSAVIAFESHKEKATTLFKQGDRGTCWYIILKGSVNVVIASKGIVCTLHEGDDFGKLALVNEAPRAATIITNESDCQFLRVDKVHFDRILKDNEANTVRLKEHGKEVLVLQKMSLKQLKDENSSLYFKYKVMAGTPEKVLEHLLETRMSNNYEEQFNKESLFEDFLLTFPIFISWKQMTHLLVRHYKIDEQNFRQMENYIIGNKKRVVKFVVLWYKISGEAFLNCKLIWTFINELVDLLENDNGKYSNNFDSELASLRGLIENKKTFDQNLEARGVFLWKADNSNSVRRMSNFNENVLAAIEAKNTEKVAKFTAMKDFDEIITRVYCADHTYTTLKINMNTKADSIKNQAAEKLNLDNGNDYMLVELKSDNEKIAFNEMELNIPTTLSLNGRIFISHVDHLDALTTLPEQEGPVNGSINSLDSFSSQEIAYYLTTHSWKLFYNIHPYEFIYHVFGRHNFNDITSNLDLFRRHFSELQFWVITEVLLEKSLSRRVQILKKLIKVAGYCKEYKNLNAFFAIIIGLSNVAVSRLTQTWERLHSKLKRIFTQYEGLIDASRNYRRYRVILSKFTPPLIPFVPLLIKDMTMVHEGNKTFVDQGLHLLGQTLRMIQECKSGSFQIESPANLSVKKMNSPITMQDYFEQIRVIDNQKRLMQLSYSLEHRKL</sequence>
<dbReference type="PROSITE" id="PS50186">
    <property type="entry name" value="DEP"/>
    <property type="match status" value="1"/>
</dbReference>
<dbReference type="InterPro" id="IPR036390">
    <property type="entry name" value="WH_DNA-bd_sf"/>
</dbReference>
<dbReference type="InterPro" id="IPR000591">
    <property type="entry name" value="DEP_dom"/>
</dbReference>
<dbReference type="PROSITE" id="PS50042">
    <property type="entry name" value="CNMP_BINDING_3"/>
    <property type="match status" value="2"/>
</dbReference>
<dbReference type="InterPro" id="IPR008937">
    <property type="entry name" value="Ras-like_GEF"/>
</dbReference>
<keyword evidence="10" id="KW-1185">Reference proteome</keyword>
<feature type="domain" description="N-terminal Ras-GEF" evidence="8">
    <location>
        <begin position="523"/>
        <end position="661"/>
    </location>
</feature>
<dbReference type="InterPro" id="IPR036964">
    <property type="entry name" value="RASGEF_cat_dom_sf"/>
</dbReference>
<reference evidence="9" key="1">
    <citation type="submission" date="2022-12" db="EMBL/GenBank/DDBJ databases">
        <title>Genome assemblies of Blomia tropicalis.</title>
        <authorList>
            <person name="Cui Y."/>
        </authorList>
    </citation>
    <scope>NUCLEOTIDE SEQUENCE</scope>
    <source>
        <tissue evidence="9">Adult mites</tissue>
    </source>
</reference>
<dbReference type="EMBL" id="JAPWDV010000003">
    <property type="protein sequence ID" value="KAJ6217246.1"/>
    <property type="molecule type" value="Genomic_DNA"/>
</dbReference>
<dbReference type="InterPro" id="IPR000595">
    <property type="entry name" value="cNMP-bd_dom"/>
</dbReference>
<evidence type="ECO:0000259" key="6">
    <source>
        <dbReference type="PROSITE" id="PS50186"/>
    </source>
</evidence>
<dbReference type="PROSITE" id="PS50200">
    <property type="entry name" value="RA"/>
    <property type="match status" value="1"/>
</dbReference>
<dbReference type="PROSITE" id="PS50009">
    <property type="entry name" value="RASGEF_CAT"/>
    <property type="match status" value="1"/>
</dbReference>
<dbReference type="GO" id="GO:0005085">
    <property type="term" value="F:guanyl-nucleotide exchange factor activity"/>
    <property type="evidence" value="ECO:0007669"/>
    <property type="project" value="UniProtKB-KW"/>
</dbReference>
<dbReference type="InterPro" id="IPR014710">
    <property type="entry name" value="RmlC-like_jellyroll"/>
</dbReference>
<dbReference type="SMART" id="SM00147">
    <property type="entry name" value="RasGEF"/>
    <property type="match status" value="1"/>
</dbReference>
<feature type="domain" description="Ras-GEF" evidence="4">
    <location>
        <begin position="821"/>
        <end position="1058"/>
    </location>
</feature>
<comment type="similarity">
    <text evidence="1">Belongs to the RAPGEF2 family.</text>
</comment>
<dbReference type="SUPFAM" id="SSF51206">
    <property type="entry name" value="cAMP-binding domain-like"/>
    <property type="match status" value="2"/>
</dbReference>
<feature type="domain" description="Cyclic nucleotide-binding" evidence="5">
    <location>
        <begin position="36"/>
        <end position="139"/>
    </location>
</feature>
<accession>A0A9Q0M1B8</accession>
<evidence type="ECO:0000256" key="2">
    <source>
        <dbReference type="ARBA" id="ARBA00022658"/>
    </source>
</evidence>
<dbReference type="CDD" id="cd00155">
    <property type="entry name" value="RasGEF"/>
    <property type="match status" value="1"/>
</dbReference>
<dbReference type="InterPro" id="IPR001895">
    <property type="entry name" value="RASGEF_cat_dom"/>
</dbReference>
<dbReference type="GO" id="GO:0005886">
    <property type="term" value="C:plasma membrane"/>
    <property type="evidence" value="ECO:0007669"/>
    <property type="project" value="TreeGrafter"/>
</dbReference>
<dbReference type="SUPFAM" id="SSF54236">
    <property type="entry name" value="Ubiquitin-like"/>
    <property type="match status" value="1"/>
</dbReference>
<dbReference type="PANTHER" id="PTHR23113:SF327">
    <property type="entry name" value="EXCHANGE PROTEIN DIRECTLY ACTIVATED BY CAMP, ISOFORM E"/>
    <property type="match status" value="1"/>
</dbReference>
<dbReference type="SMART" id="SM00049">
    <property type="entry name" value="DEP"/>
    <property type="match status" value="1"/>
</dbReference>
<dbReference type="Pfam" id="PF00610">
    <property type="entry name" value="DEP"/>
    <property type="match status" value="1"/>
</dbReference>
<evidence type="ECO:0000259" key="4">
    <source>
        <dbReference type="PROSITE" id="PS50009"/>
    </source>
</evidence>
<dbReference type="SUPFAM" id="SSF46785">
    <property type="entry name" value="Winged helix' DNA-binding domain"/>
    <property type="match status" value="1"/>
</dbReference>
<dbReference type="InterPro" id="IPR000651">
    <property type="entry name" value="Ras-like_Gua-exchang_fac_N"/>
</dbReference>
<dbReference type="Gene3D" id="1.10.8.1240">
    <property type="match status" value="1"/>
</dbReference>
<dbReference type="CDD" id="cd00038">
    <property type="entry name" value="CAP_ED"/>
    <property type="match status" value="2"/>
</dbReference>
<evidence type="ECO:0000259" key="5">
    <source>
        <dbReference type="PROSITE" id="PS50042"/>
    </source>
</evidence>
<feature type="domain" description="Ras-associating" evidence="7">
    <location>
        <begin position="715"/>
        <end position="796"/>
    </location>
</feature>
<evidence type="ECO:0000259" key="8">
    <source>
        <dbReference type="PROSITE" id="PS50212"/>
    </source>
</evidence>
<proteinExistence type="inferred from homology"/>
<evidence type="ECO:0000313" key="10">
    <source>
        <dbReference type="Proteomes" id="UP001142055"/>
    </source>
</evidence>
<protein>
    <recommendedName>
        <fullName evidence="11">Rap guanine nucleotide exchange factor 4</fullName>
    </recommendedName>
</protein>
<name>A0A9Q0M1B8_BLOTA</name>
<dbReference type="SUPFAM" id="SSF48366">
    <property type="entry name" value="Ras GEF"/>
    <property type="match status" value="1"/>
</dbReference>
<dbReference type="InterPro" id="IPR000159">
    <property type="entry name" value="RA_dom"/>
</dbReference>
<dbReference type="InterPro" id="IPR029071">
    <property type="entry name" value="Ubiquitin-like_domsf"/>
</dbReference>
<evidence type="ECO:0000256" key="3">
    <source>
        <dbReference type="PROSITE-ProRule" id="PRU00168"/>
    </source>
</evidence>
<feature type="domain" description="DEP" evidence="6">
    <location>
        <begin position="243"/>
        <end position="312"/>
    </location>
</feature>